<feature type="DNA-binding region" description="H-T-H motif" evidence="2">
    <location>
        <begin position="30"/>
        <end position="49"/>
    </location>
</feature>
<organism evidence="4 5">
    <name type="scientific">Persicobacter diffluens</name>
    <dbReference type="NCBI Taxonomy" id="981"/>
    <lineage>
        <taxon>Bacteria</taxon>
        <taxon>Pseudomonadati</taxon>
        <taxon>Bacteroidota</taxon>
        <taxon>Cytophagia</taxon>
        <taxon>Cytophagales</taxon>
        <taxon>Persicobacteraceae</taxon>
        <taxon>Persicobacter</taxon>
    </lineage>
</organism>
<dbReference type="AlphaFoldDB" id="A0AAN5AK49"/>
<comment type="caution">
    <text evidence="4">The sequence shown here is derived from an EMBL/GenBank/DDBJ whole genome shotgun (WGS) entry which is preliminary data.</text>
</comment>
<dbReference type="Gene3D" id="1.10.357.10">
    <property type="entry name" value="Tetracycline Repressor, domain 2"/>
    <property type="match status" value="1"/>
</dbReference>
<evidence type="ECO:0000313" key="5">
    <source>
        <dbReference type="Proteomes" id="UP001310022"/>
    </source>
</evidence>
<accession>A0AAN5AK49</accession>
<dbReference type="InterPro" id="IPR001647">
    <property type="entry name" value="HTH_TetR"/>
</dbReference>
<dbReference type="InterPro" id="IPR050624">
    <property type="entry name" value="HTH-type_Tx_Regulator"/>
</dbReference>
<dbReference type="GO" id="GO:0003677">
    <property type="term" value="F:DNA binding"/>
    <property type="evidence" value="ECO:0007669"/>
    <property type="project" value="UniProtKB-UniRule"/>
</dbReference>
<dbReference type="InterPro" id="IPR009057">
    <property type="entry name" value="Homeodomain-like_sf"/>
</dbReference>
<dbReference type="PRINTS" id="PR00455">
    <property type="entry name" value="HTHTETR"/>
</dbReference>
<gene>
    <name evidence="4" type="primary">acrR</name>
    <name evidence="4" type="ORF">PEDI_22110</name>
</gene>
<keyword evidence="1 2" id="KW-0238">DNA-binding</keyword>
<evidence type="ECO:0000313" key="4">
    <source>
        <dbReference type="EMBL" id="GJM61659.1"/>
    </source>
</evidence>
<feature type="domain" description="HTH tetR-type" evidence="3">
    <location>
        <begin position="7"/>
        <end position="67"/>
    </location>
</feature>
<dbReference type="Proteomes" id="UP001310022">
    <property type="component" value="Unassembled WGS sequence"/>
</dbReference>
<dbReference type="SUPFAM" id="SSF46689">
    <property type="entry name" value="Homeodomain-like"/>
    <property type="match status" value="1"/>
</dbReference>
<dbReference type="PROSITE" id="PS50977">
    <property type="entry name" value="HTH_TETR_2"/>
    <property type="match status" value="1"/>
</dbReference>
<dbReference type="PANTHER" id="PTHR43479:SF11">
    <property type="entry name" value="ACREF_ENVCD OPERON REPRESSOR-RELATED"/>
    <property type="match status" value="1"/>
</dbReference>
<name>A0AAN5AK49_9BACT</name>
<sequence>MLMDKQAANKKKIQDTAKHLFLTQGYTKVTMDDIALNLGMSKKTLYKHFKGKYELLAVIIEDFKSRMGDGVNKILNNADLEYPVKLKQMLKFIAVELSDISPILIEDLQRNVPDLWEEINNYKKEAAFNRFSRLIDEGVKNGHVSPNINQPLVVALYASGISNLINADFYSSMPEEMVQQIPSSPSEIFDHMINIIYEGILTEETKKSFHVV</sequence>
<dbReference type="Pfam" id="PF00440">
    <property type="entry name" value="TetR_N"/>
    <property type="match status" value="1"/>
</dbReference>
<keyword evidence="5" id="KW-1185">Reference proteome</keyword>
<protein>
    <submittedName>
        <fullName evidence="4">AcrR family transcriptional regulator</fullName>
    </submittedName>
</protein>
<proteinExistence type="predicted"/>
<evidence type="ECO:0000259" key="3">
    <source>
        <dbReference type="PROSITE" id="PS50977"/>
    </source>
</evidence>
<dbReference type="EMBL" id="BQKE01000001">
    <property type="protein sequence ID" value="GJM61659.1"/>
    <property type="molecule type" value="Genomic_DNA"/>
</dbReference>
<reference evidence="4 5" key="1">
    <citation type="submission" date="2021-12" db="EMBL/GenBank/DDBJ databases">
        <title>Genome sequencing of bacteria with rrn-lacking chromosome and rrn-plasmid.</title>
        <authorList>
            <person name="Anda M."/>
            <person name="Iwasaki W."/>
        </authorList>
    </citation>
    <scope>NUCLEOTIDE SEQUENCE [LARGE SCALE GENOMIC DNA]</scope>
    <source>
        <strain evidence="4 5">NBRC 15940</strain>
    </source>
</reference>
<evidence type="ECO:0000256" key="1">
    <source>
        <dbReference type="ARBA" id="ARBA00023125"/>
    </source>
</evidence>
<evidence type="ECO:0000256" key="2">
    <source>
        <dbReference type="PROSITE-ProRule" id="PRU00335"/>
    </source>
</evidence>
<dbReference type="PANTHER" id="PTHR43479">
    <property type="entry name" value="ACREF/ENVCD OPERON REPRESSOR-RELATED"/>
    <property type="match status" value="1"/>
</dbReference>